<protein>
    <submittedName>
        <fullName evidence="3">DUF4179 domain-containing protein</fullName>
    </submittedName>
</protein>
<proteinExistence type="predicted"/>
<comment type="caution">
    <text evidence="3">The sequence shown here is derived from an EMBL/GenBank/DDBJ whole genome shotgun (WGS) entry which is preliminary data.</text>
</comment>
<evidence type="ECO:0000313" key="4">
    <source>
        <dbReference type="Proteomes" id="UP000587942"/>
    </source>
</evidence>
<evidence type="ECO:0000259" key="2">
    <source>
        <dbReference type="Pfam" id="PF13786"/>
    </source>
</evidence>
<reference evidence="3 4" key="1">
    <citation type="submission" date="2020-03" db="EMBL/GenBank/DDBJ databases">
        <authorList>
            <person name="Sun Q."/>
        </authorList>
    </citation>
    <scope>NUCLEOTIDE SEQUENCE [LARGE SCALE GENOMIC DNA]</scope>
    <source>
        <strain evidence="3 4">KACC 21451</strain>
    </source>
</reference>
<dbReference type="EMBL" id="JAAVUM010000009">
    <property type="protein sequence ID" value="NKE06561.1"/>
    <property type="molecule type" value="Genomic_DNA"/>
</dbReference>
<dbReference type="RefSeq" id="WP_167832971.1">
    <property type="nucleotide sequence ID" value="NZ_JAAVUM010000009.1"/>
</dbReference>
<dbReference type="Pfam" id="PF13786">
    <property type="entry name" value="DUF4179"/>
    <property type="match status" value="1"/>
</dbReference>
<name>A0A846TW36_9BACI</name>
<dbReference type="Proteomes" id="UP000587942">
    <property type="component" value="Unassembled WGS sequence"/>
</dbReference>
<dbReference type="InterPro" id="IPR025436">
    <property type="entry name" value="DUF4179"/>
</dbReference>
<evidence type="ECO:0000256" key="1">
    <source>
        <dbReference type="SAM" id="Phobius"/>
    </source>
</evidence>
<keyword evidence="1" id="KW-0812">Transmembrane</keyword>
<keyword evidence="1" id="KW-1133">Transmembrane helix</keyword>
<feature type="domain" description="DUF4179" evidence="2">
    <location>
        <begin position="47"/>
        <end position="102"/>
    </location>
</feature>
<accession>A0A846TW36</accession>
<sequence length="337" mass="38624">MSTEDKLIKRELEEEMKKIEVPSSLYDFAKNIKKEERQRKSTGKISRKRTFQVAAAAVIALGVTAGSAFFNPAVAEMASKIPYLGQVFQTKPVNTMIQDSLEKEGYKNFSFGMTPGEVTSFEIRIQGTEKDADRERDKITAIADKVLKSKGYDKYKIYVSYIPQVTLTKEEKELTKLGENLEATLKKLGYDIVYVSPFNSQIVVGIPKTETSLEEIKKATIQAAKNNGYDKVVSIEIVEEPNNREDIWLRYMRTIYEGMALKKEYHVTGYGYSYKNNKMKMIIKTNLKPSDKEAEETVIKIREEIGKFVESEKPNSRVKEDEYEIIIRDKNGDDFPY</sequence>
<gene>
    <name evidence="3" type="ORF">GWK17_13965</name>
</gene>
<organism evidence="3 4">
    <name type="scientific">Mesobacillus selenatarsenatis</name>
    <dbReference type="NCBI Taxonomy" id="388741"/>
    <lineage>
        <taxon>Bacteria</taxon>
        <taxon>Bacillati</taxon>
        <taxon>Bacillota</taxon>
        <taxon>Bacilli</taxon>
        <taxon>Bacillales</taxon>
        <taxon>Bacillaceae</taxon>
        <taxon>Mesobacillus</taxon>
    </lineage>
</organism>
<feature type="transmembrane region" description="Helical" evidence="1">
    <location>
        <begin position="50"/>
        <end position="70"/>
    </location>
</feature>
<evidence type="ECO:0000313" key="3">
    <source>
        <dbReference type="EMBL" id="NKE06561.1"/>
    </source>
</evidence>
<dbReference type="AlphaFoldDB" id="A0A846TW36"/>
<keyword evidence="1" id="KW-0472">Membrane</keyword>